<keyword evidence="7" id="KW-1185">Reference proteome</keyword>
<proteinExistence type="inferred from homology"/>
<dbReference type="PANTHER" id="PTHR21373">
    <property type="entry name" value="GLUCOSE REPRESSIBLE PROTEIN MAK10"/>
    <property type="match status" value="1"/>
</dbReference>
<dbReference type="InterPro" id="IPR057982">
    <property type="entry name" value="TPR_NAA35"/>
</dbReference>
<sequence length="733" mass="83357">MASPPSVDPPRRNSGNFTDLDQSEWTDIRGILQDATSELGVGELIMATNFDLFDCMSALEIMDPKMDSGLKAGEEVLASDYRCDVPLSAAQTLWVIDQLLVHEMTWHSGQSILQTLFTCVYHRYSTQFNRETLLELITESPLHFVLITHIVATFKCVHVVSEQMQLGQLYENEDFTSTCYGRRVSADLSILDALQALEQSHSWLQEKGQCDSTETDSGVWQALLNRTSFRIEFLGVLSLHPFEQRSCDTVAETLDRALALLNSAQSFEFTHSLGDPSPRAFSKNNSRLFNSQLPPRAIKLFTIPETVDYLCHLLQSLRRTTCLKSIPSPTALLYFLQYFQNGTVSAPPFARATLLSMLDTNEHLLTRESHHQFVVNSIRDFSCPPPQVLPPDSEFAVILAASRLPPQSPYATSLTIPLTHQVVRYSTPAFVSLMKLYGQNRARQRRLLRQLLDYWDDVYRQIATLDSPDSSRGSPRFSPITAWAINIKLDLMTQFLASGFSLDLYAPWEYTLIYWYLDYLFSHKLSHVEAMHRQMTQYFTSPAGTSEVSSRQRSYTLASLQLQCQEAFVKRRFSRGQVFLLAALIRLNRHPSCTYGFSNGPAYFSTRFRLFLRHTMPTMLAHQDWEAMESHLDKRPVSQLLRKAQQYFTISQQRALEIVEQISRKDWPTMCLDDSLAQHLTQLAESAEANQTLAASLLSTLESPEGSSASPPNIERHSLPYSADYIIFRTVQP</sequence>
<accession>A0A9W8AR99</accession>
<evidence type="ECO:0000256" key="2">
    <source>
        <dbReference type="ARBA" id="ARBA00006289"/>
    </source>
</evidence>
<dbReference type="PANTHER" id="PTHR21373:SF0">
    <property type="entry name" value="N-ALPHA-ACETYLTRANSFERASE 35, NATC AUXILIARY SUBUNIT"/>
    <property type="match status" value="1"/>
</dbReference>
<name>A0A9W8AR99_9FUNG</name>
<dbReference type="InterPro" id="IPR057983">
    <property type="entry name" value="NAA35-like_N"/>
</dbReference>
<gene>
    <name evidence="6" type="primary">MAK10</name>
    <name evidence="6" type="ORF">IWQ62_002463</name>
</gene>
<dbReference type="Proteomes" id="UP001150925">
    <property type="component" value="Unassembled WGS sequence"/>
</dbReference>
<evidence type="ECO:0000256" key="1">
    <source>
        <dbReference type="ARBA" id="ARBA00004496"/>
    </source>
</evidence>
<evidence type="ECO:0000313" key="6">
    <source>
        <dbReference type="EMBL" id="KAJ1966296.1"/>
    </source>
</evidence>
<evidence type="ECO:0000259" key="5">
    <source>
        <dbReference type="Pfam" id="PF25789"/>
    </source>
</evidence>
<comment type="subcellular location">
    <subcellularLocation>
        <location evidence="1">Cytoplasm</location>
    </subcellularLocation>
</comment>
<dbReference type="InterPro" id="IPR007244">
    <property type="entry name" value="Naa35_N"/>
</dbReference>
<keyword evidence="3" id="KW-0963">Cytoplasm</keyword>
<feature type="domain" description="NAA35-like N-terminal" evidence="4">
    <location>
        <begin position="42"/>
        <end position="189"/>
    </location>
</feature>
<comment type="caution">
    <text evidence="6">The sequence shown here is derived from an EMBL/GenBank/DDBJ whole genome shotgun (WGS) entry which is preliminary data.</text>
</comment>
<dbReference type="OrthoDB" id="269405at2759"/>
<dbReference type="Pfam" id="PF04112">
    <property type="entry name" value="Mak10"/>
    <property type="match status" value="1"/>
</dbReference>
<evidence type="ECO:0000259" key="4">
    <source>
        <dbReference type="Pfam" id="PF04112"/>
    </source>
</evidence>
<dbReference type="AlphaFoldDB" id="A0A9W8AR99"/>
<organism evidence="6 7">
    <name type="scientific">Dispira parvispora</name>
    <dbReference type="NCBI Taxonomy" id="1520584"/>
    <lineage>
        <taxon>Eukaryota</taxon>
        <taxon>Fungi</taxon>
        <taxon>Fungi incertae sedis</taxon>
        <taxon>Zoopagomycota</taxon>
        <taxon>Kickxellomycotina</taxon>
        <taxon>Dimargaritomycetes</taxon>
        <taxon>Dimargaritales</taxon>
        <taxon>Dimargaritaceae</taxon>
        <taxon>Dispira</taxon>
    </lineage>
</organism>
<evidence type="ECO:0000256" key="3">
    <source>
        <dbReference type="ARBA" id="ARBA00022490"/>
    </source>
</evidence>
<dbReference type="GO" id="GO:0031417">
    <property type="term" value="C:NatC complex"/>
    <property type="evidence" value="ECO:0007669"/>
    <property type="project" value="InterPro"/>
</dbReference>
<feature type="domain" description="NAA35-like TPR repeats" evidence="5">
    <location>
        <begin position="325"/>
        <end position="703"/>
    </location>
</feature>
<evidence type="ECO:0000313" key="7">
    <source>
        <dbReference type="Proteomes" id="UP001150925"/>
    </source>
</evidence>
<reference evidence="6" key="1">
    <citation type="submission" date="2022-07" db="EMBL/GenBank/DDBJ databases">
        <title>Phylogenomic reconstructions and comparative analyses of Kickxellomycotina fungi.</title>
        <authorList>
            <person name="Reynolds N.K."/>
            <person name="Stajich J.E."/>
            <person name="Barry K."/>
            <person name="Grigoriev I.V."/>
            <person name="Crous P."/>
            <person name="Smith M.E."/>
        </authorList>
    </citation>
    <scope>NUCLEOTIDE SEQUENCE</scope>
    <source>
        <strain evidence="6">RSA 1196</strain>
    </source>
</reference>
<dbReference type="Pfam" id="PF25789">
    <property type="entry name" value="TPR_NAA35"/>
    <property type="match status" value="1"/>
</dbReference>
<comment type="similarity">
    <text evidence="2">Belongs to the MAK10 family.</text>
</comment>
<protein>
    <submittedName>
        <fullName evidence="6">N-alpha-acetyltransferase, non-catalitic subunit</fullName>
    </submittedName>
</protein>
<dbReference type="EMBL" id="JANBPY010000524">
    <property type="protein sequence ID" value="KAJ1966296.1"/>
    <property type="molecule type" value="Genomic_DNA"/>
</dbReference>